<reference evidence="3" key="2">
    <citation type="journal article" date="2014" name="ISME J.">
        <title>Microbial stratification in low pH oxic and suboxic macroscopic growths along an acid mine drainage.</title>
        <authorList>
            <person name="Mendez-Garcia C."/>
            <person name="Mesa V."/>
            <person name="Sprenger R.R."/>
            <person name="Richter M."/>
            <person name="Diez M.S."/>
            <person name="Solano J."/>
            <person name="Bargiela R."/>
            <person name="Golyshina O.V."/>
            <person name="Manteca A."/>
            <person name="Ramos J.L."/>
            <person name="Gallego J.R."/>
            <person name="Llorente I."/>
            <person name="Martins Dos Santos V.A."/>
            <person name="Jensen O.N."/>
            <person name="Pelaez A.I."/>
            <person name="Sanchez J."/>
            <person name="Ferrer M."/>
        </authorList>
    </citation>
    <scope>NUCLEOTIDE SEQUENCE</scope>
</reference>
<keyword evidence="3" id="KW-0347">Helicase</keyword>
<feature type="non-terminal residue" evidence="3">
    <location>
        <position position="235"/>
    </location>
</feature>
<evidence type="ECO:0000313" key="3">
    <source>
        <dbReference type="EMBL" id="EQD57203.1"/>
    </source>
</evidence>
<dbReference type="CDD" id="cd18793">
    <property type="entry name" value="SF2_C_SNF"/>
    <property type="match status" value="1"/>
</dbReference>
<dbReference type="PROSITE" id="PS51194">
    <property type="entry name" value="HELICASE_CTER"/>
    <property type="match status" value="1"/>
</dbReference>
<keyword evidence="1" id="KW-0378">Hydrolase</keyword>
<name>T1AL52_9ZZZZ</name>
<dbReference type="GO" id="GO:0016787">
    <property type="term" value="F:hydrolase activity"/>
    <property type="evidence" value="ECO:0007669"/>
    <property type="project" value="UniProtKB-KW"/>
</dbReference>
<evidence type="ECO:0000256" key="1">
    <source>
        <dbReference type="ARBA" id="ARBA00022801"/>
    </source>
</evidence>
<dbReference type="GO" id="GO:0004386">
    <property type="term" value="F:helicase activity"/>
    <property type="evidence" value="ECO:0007669"/>
    <property type="project" value="UniProtKB-KW"/>
</dbReference>
<dbReference type="SMART" id="SM00490">
    <property type="entry name" value="HELICc"/>
    <property type="match status" value="1"/>
</dbReference>
<feature type="non-terminal residue" evidence="3">
    <location>
        <position position="1"/>
    </location>
</feature>
<dbReference type="InterPro" id="IPR027417">
    <property type="entry name" value="P-loop_NTPase"/>
</dbReference>
<dbReference type="InterPro" id="IPR049730">
    <property type="entry name" value="SNF2/RAD54-like_C"/>
</dbReference>
<dbReference type="EMBL" id="AUZX01007988">
    <property type="protein sequence ID" value="EQD57203.1"/>
    <property type="molecule type" value="Genomic_DNA"/>
</dbReference>
<evidence type="ECO:0000259" key="2">
    <source>
        <dbReference type="PROSITE" id="PS51194"/>
    </source>
</evidence>
<comment type="caution">
    <text evidence="3">The sequence shown here is derived from an EMBL/GenBank/DDBJ whole genome shotgun (WGS) entry which is preliminary data.</text>
</comment>
<dbReference type="PANTHER" id="PTHR45766:SF6">
    <property type="entry name" value="SWI_SNF-RELATED MATRIX-ASSOCIATED ACTIN-DEPENDENT REGULATOR OF CHROMATIN SUBFAMILY A-LIKE PROTEIN 1"/>
    <property type="match status" value="1"/>
</dbReference>
<accession>T1AL52</accession>
<dbReference type="InterPro" id="IPR001650">
    <property type="entry name" value="Helicase_C-like"/>
</dbReference>
<keyword evidence="3" id="KW-0067">ATP-binding</keyword>
<dbReference type="SUPFAM" id="SSF52540">
    <property type="entry name" value="P-loop containing nucleoside triphosphate hydrolases"/>
    <property type="match status" value="1"/>
</dbReference>
<feature type="domain" description="Helicase C-terminal" evidence="2">
    <location>
        <begin position="22"/>
        <end position="193"/>
    </location>
</feature>
<sequence length="235" mass="27505">GFLEQIIEELSRSEAQDPKLEVVKYFLTEHEIEGKTWLAHGSIIFSQYYDTVHWVAQELANALPGEPIGVYAGFGKSGIFRNNEWGNVDRETIKSSIKNKEIRLVVATDAACEGLNLQTLGTLINIDLPWNPSRLEQRLGRIKRFGQTRKTIDMLNLVYHDTRDEDIYRVISRRLREKFDIFGGVPDTIEDDWIESVEDLEKMMDQYIHLRKENKNVFDDRYQKTIDPDQNRWEL</sequence>
<protein>
    <submittedName>
        <fullName evidence="3">Helicase domain protein</fullName>
    </submittedName>
</protein>
<gene>
    <name evidence="3" type="ORF">B1A_11186</name>
</gene>
<dbReference type="AlphaFoldDB" id="T1AL52"/>
<proteinExistence type="predicted"/>
<reference evidence="3" key="1">
    <citation type="submission" date="2013-08" db="EMBL/GenBank/DDBJ databases">
        <authorList>
            <person name="Mendez C."/>
            <person name="Richter M."/>
            <person name="Ferrer M."/>
            <person name="Sanchez J."/>
        </authorList>
    </citation>
    <scope>NUCLEOTIDE SEQUENCE</scope>
</reference>
<organism evidence="3">
    <name type="scientific">mine drainage metagenome</name>
    <dbReference type="NCBI Taxonomy" id="410659"/>
    <lineage>
        <taxon>unclassified sequences</taxon>
        <taxon>metagenomes</taxon>
        <taxon>ecological metagenomes</taxon>
    </lineage>
</organism>
<dbReference type="Pfam" id="PF00271">
    <property type="entry name" value="Helicase_C"/>
    <property type="match status" value="1"/>
</dbReference>
<dbReference type="PANTHER" id="PTHR45766">
    <property type="entry name" value="DNA ANNEALING HELICASE AND ENDONUCLEASE ZRANB3 FAMILY MEMBER"/>
    <property type="match status" value="1"/>
</dbReference>
<keyword evidence="3" id="KW-0547">Nucleotide-binding</keyword>
<dbReference type="Gene3D" id="3.40.50.300">
    <property type="entry name" value="P-loop containing nucleotide triphosphate hydrolases"/>
    <property type="match status" value="1"/>
</dbReference>